<name>A0A172ZKA5_9BACL</name>
<dbReference type="GO" id="GO:0005829">
    <property type="term" value="C:cytosol"/>
    <property type="evidence" value="ECO:0007669"/>
    <property type="project" value="TreeGrafter"/>
</dbReference>
<comment type="cofactor">
    <cofactor evidence="1">
        <name>Mg(2+)</name>
        <dbReference type="ChEBI" id="CHEBI:18420"/>
    </cofactor>
</comment>
<keyword evidence="6" id="KW-0460">Magnesium</keyword>
<evidence type="ECO:0000256" key="2">
    <source>
        <dbReference type="ARBA" id="ARBA00009638"/>
    </source>
</evidence>
<evidence type="ECO:0000256" key="5">
    <source>
        <dbReference type="ARBA" id="ARBA00022741"/>
    </source>
</evidence>
<dbReference type="Pfam" id="PF01926">
    <property type="entry name" value="MMR_HSR1"/>
    <property type="match status" value="1"/>
</dbReference>
<dbReference type="AlphaFoldDB" id="A0A172ZKA5"/>
<keyword evidence="3 10" id="KW-0132">Cell division</keyword>
<dbReference type="HAMAP" id="MF_00321">
    <property type="entry name" value="GTPase_EngB"/>
    <property type="match status" value="1"/>
</dbReference>
<evidence type="ECO:0000259" key="12">
    <source>
        <dbReference type="PROSITE" id="PS51706"/>
    </source>
</evidence>
<dbReference type="InterPro" id="IPR030393">
    <property type="entry name" value="G_ENGB_dom"/>
</dbReference>
<accession>A0A172ZKA5</accession>
<evidence type="ECO:0000256" key="8">
    <source>
        <dbReference type="ARBA" id="ARBA00023210"/>
    </source>
</evidence>
<evidence type="ECO:0000256" key="10">
    <source>
        <dbReference type="HAMAP-Rule" id="MF_00321"/>
    </source>
</evidence>
<evidence type="ECO:0000256" key="11">
    <source>
        <dbReference type="SAM" id="MobiDB-lite"/>
    </source>
</evidence>
<feature type="region of interest" description="Disordered" evidence="11">
    <location>
        <begin position="197"/>
        <end position="230"/>
    </location>
</feature>
<keyword evidence="9 10" id="KW-0131">Cell cycle</keyword>
<feature type="domain" description="EngB-type G" evidence="12">
    <location>
        <begin position="22"/>
        <end position="195"/>
    </location>
</feature>
<dbReference type="EMBL" id="CP013023">
    <property type="protein sequence ID" value="ANF98075.1"/>
    <property type="molecule type" value="Genomic_DNA"/>
</dbReference>
<dbReference type="CDD" id="cd01876">
    <property type="entry name" value="YihA_EngB"/>
    <property type="match status" value="1"/>
</dbReference>
<dbReference type="FunFam" id="3.40.50.300:FF:000098">
    <property type="entry name" value="Probable GTP-binding protein EngB"/>
    <property type="match status" value="1"/>
</dbReference>
<keyword evidence="4" id="KW-0479">Metal-binding</keyword>
<evidence type="ECO:0000313" key="14">
    <source>
        <dbReference type="Proteomes" id="UP000078148"/>
    </source>
</evidence>
<comment type="similarity">
    <text evidence="2 10">Belongs to the TRAFAC class TrmE-Era-EngA-EngB-Septin-like GTPase superfamily. EngB GTPase family.</text>
</comment>
<evidence type="ECO:0000256" key="1">
    <source>
        <dbReference type="ARBA" id="ARBA00001946"/>
    </source>
</evidence>
<reference evidence="14" key="1">
    <citation type="submission" date="2015-10" db="EMBL/GenBank/DDBJ databases">
        <title>Genome of Paenibacillus bovis sp. nov.</title>
        <authorList>
            <person name="Wu Z."/>
            <person name="Gao C."/>
            <person name="Liu Z."/>
            <person name="Zheng H."/>
        </authorList>
    </citation>
    <scope>NUCLEOTIDE SEQUENCE [LARGE SCALE GENOMIC DNA]</scope>
    <source>
        <strain evidence="14">BD3526</strain>
    </source>
</reference>
<feature type="compositionally biased region" description="Acidic residues" evidence="11">
    <location>
        <begin position="197"/>
        <end position="207"/>
    </location>
</feature>
<evidence type="ECO:0000256" key="9">
    <source>
        <dbReference type="ARBA" id="ARBA00023306"/>
    </source>
</evidence>
<keyword evidence="8 10" id="KW-0717">Septation</keyword>
<dbReference type="SUPFAM" id="SSF52540">
    <property type="entry name" value="P-loop containing nucleoside triphosphate hydrolases"/>
    <property type="match status" value="1"/>
</dbReference>
<dbReference type="GO" id="GO:0000917">
    <property type="term" value="P:division septum assembly"/>
    <property type="evidence" value="ECO:0007669"/>
    <property type="project" value="UniProtKB-KW"/>
</dbReference>
<evidence type="ECO:0000256" key="4">
    <source>
        <dbReference type="ARBA" id="ARBA00022723"/>
    </source>
</evidence>
<evidence type="ECO:0000256" key="6">
    <source>
        <dbReference type="ARBA" id="ARBA00022842"/>
    </source>
</evidence>
<evidence type="ECO:0000256" key="3">
    <source>
        <dbReference type="ARBA" id="ARBA00022618"/>
    </source>
</evidence>
<dbReference type="InterPro" id="IPR019987">
    <property type="entry name" value="GTP-bd_ribosome_bio_YsxC"/>
</dbReference>
<dbReference type="OrthoDB" id="9804921at2"/>
<keyword evidence="7 10" id="KW-0342">GTP-binding</keyword>
<dbReference type="PANTHER" id="PTHR11649:SF13">
    <property type="entry name" value="ENGB-TYPE G DOMAIN-CONTAINING PROTEIN"/>
    <property type="match status" value="1"/>
</dbReference>
<dbReference type="GO" id="GO:0005525">
    <property type="term" value="F:GTP binding"/>
    <property type="evidence" value="ECO:0007669"/>
    <property type="project" value="UniProtKB-UniRule"/>
</dbReference>
<proteinExistence type="inferred from homology"/>
<evidence type="ECO:0000313" key="13">
    <source>
        <dbReference type="EMBL" id="ANF98075.1"/>
    </source>
</evidence>
<keyword evidence="14" id="KW-1185">Reference proteome</keyword>
<dbReference type="RefSeq" id="WP_060536154.1">
    <property type="nucleotide sequence ID" value="NZ_CP013023.1"/>
</dbReference>
<dbReference type="PANTHER" id="PTHR11649">
    <property type="entry name" value="MSS1/TRME-RELATED GTP-BINDING PROTEIN"/>
    <property type="match status" value="1"/>
</dbReference>
<gene>
    <name evidence="10" type="primary">engB</name>
    <name evidence="13" type="ORF">AR543_20035</name>
</gene>
<dbReference type="InterPro" id="IPR027417">
    <property type="entry name" value="P-loop_NTPase"/>
</dbReference>
<dbReference type="InterPro" id="IPR006073">
    <property type="entry name" value="GTP-bd"/>
</dbReference>
<dbReference type="Gene3D" id="3.40.50.300">
    <property type="entry name" value="P-loop containing nucleotide triphosphate hydrolases"/>
    <property type="match status" value="1"/>
</dbReference>
<reference evidence="13 14" key="2">
    <citation type="journal article" date="2016" name="Int. J. Syst. Evol. Microbiol.">
        <title>Paenibacillus bovis sp. nov., isolated from raw yak (Bos grunniens) milk.</title>
        <authorList>
            <person name="Gao C."/>
            <person name="Han J."/>
            <person name="Liu Z."/>
            <person name="Xu X."/>
            <person name="Hang F."/>
            <person name="Wu Z."/>
        </authorList>
    </citation>
    <scope>NUCLEOTIDE SEQUENCE [LARGE SCALE GENOMIC DNA]</scope>
    <source>
        <strain evidence="13 14">BD3526</strain>
    </source>
</reference>
<sequence length="230" mass="26577">MKVNNAEFIISAVRPDQYPEDGLPEIALAGRSNVGKSSMTNRLINRKNLARTSATPGKTQHLNYYLINEMLYFVDFPGYGYAKVSKSQREAWGKMIERYLLEREPLKLVILVIDLRHAPSKDDIMMYDWLKYYDCNICVVATKADKIPRSKWDKHIKVVKTDLGFVPEDDFVLFSSETGLGKDELWSIIERHAFAPDEDELEEEEMESLSANEQDSDNHHEREEDDIPSQ</sequence>
<protein>
    <recommendedName>
        <fullName evidence="10">Probable GTP-binding protein EngB</fullName>
    </recommendedName>
</protein>
<organism evidence="13 14">
    <name type="scientific">Paenibacillus bovis</name>
    <dbReference type="NCBI Taxonomy" id="1616788"/>
    <lineage>
        <taxon>Bacteria</taxon>
        <taxon>Bacillati</taxon>
        <taxon>Bacillota</taxon>
        <taxon>Bacilli</taxon>
        <taxon>Bacillales</taxon>
        <taxon>Paenibacillaceae</taxon>
        <taxon>Paenibacillus</taxon>
    </lineage>
</organism>
<keyword evidence="5 10" id="KW-0547">Nucleotide-binding</keyword>
<dbReference type="KEGG" id="pbv:AR543_20035"/>
<evidence type="ECO:0000256" key="7">
    <source>
        <dbReference type="ARBA" id="ARBA00023134"/>
    </source>
</evidence>
<dbReference type="NCBIfam" id="TIGR03598">
    <property type="entry name" value="GTPase_YsxC"/>
    <property type="match status" value="1"/>
</dbReference>
<dbReference type="Proteomes" id="UP000078148">
    <property type="component" value="Chromosome"/>
</dbReference>
<comment type="function">
    <text evidence="10">Necessary for normal cell division and for the maintenance of normal septation.</text>
</comment>
<dbReference type="PROSITE" id="PS51706">
    <property type="entry name" value="G_ENGB"/>
    <property type="match status" value="1"/>
</dbReference>
<dbReference type="GO" id="GO:0046872">
    <property type="term" value="F:metal ion binding"/>
    <property type="evidence" value="ECO:0007669"/>
    <property type="project" value="UniProtKB-KW"/>
</dbReference>
<dbReference type="STRING" id="1616788.AR543_20035"/>